<feature type="compositionally biased region" description="Polar residues" evidence="1">
    <location>
        <begin position="66"/>
        <end position="78"/>
    </location>
</feature>
<dbReference type="EMBL" id="LOPV01000395">
    <property type="protein sequence ID" value="KTG21282.1"/>
    <property type="molecule type" value="Genomic_DNA"/>
</dbReference>
<evidence type="ECO:0000259" key="2">
    <source>
        <dbReference type="Pfam" id="PF13360"/>
    </source>
</evidence>
<dbReference type="InterPro" id="IPR018391">
    <property type="entry name" value="PQQ_b-propeller_rpt"/>
</dbReference>
<name>A0A0W1S5B7_9EURY</name>
<reference evidence="3 4" key="1">
    <citation type="submission" date="2015-12" db="EMBL/GenBank/DDBJ databases">
        <title>Haloferax profundi sp. nov. isolated from the Discovery deep brine-seawater interface in the Red Sea.</title>
        <authorList>
            <person name="Zhang G."/>
            <person name="Stingl U."/>
            <person name="Rashid M."/>
        </authorList>
    </citation>
    <scope>NUCLEOTIDE SEQUENCE [LARGE SCALE GENOMIC DNA]</scope>
    <source>
        <strain evidence="3 4">SB29</strain>
    </source>
</reference>
<gene>
    <name evidence="3" type="ORF">AUR66_17195</name>
</gene>
<dbReference type="Gene3D" id="2.40.128.630">
    <property type="match status" value="2"/>
</dbReference>
<dbReference type="Proteomes" id="UP000053157">
    <property type="component" value="Unassembled WGS sequence"/>
</dbReference>
<keyword evidence="4" id="KW-1185">Reference proteome</keyword>
<dbReference type="PANTHER" id="PTHR34512">
    <property type="entry name" value="CELL SURFACE PROTEIN"/>
    <property type="match status" value="1"/>
</dbReference>
<comment type="caution">
    <text evidence="3">The sequence shown here is derived from an EMBL/GenBank/DDBJ whole genome shotgun (WGS) entry which is preliminary data.</text>
</comment>
<dbReference type="Gene3D" id="2.130.10.10">
    <property type="entry name" value="YVTN repeat-like/Quinoprotein amine dehydrogenase"/>
    <property type="match status" value="1"/>
</dbReference>
<dbReference type="InterPro" id="IPR011047">
    <property type="entry name" value="Quinoprotein_ADH-like_sf"/>
</dbReference>
<feature type="region of interest" description="Disordered" evidence="1">
    <location>
        <begin position="21"/>
        <end position="78"/>
    </location>
</feature>
<dbReference type="SUPFAM" id="SSF50998">
    <property type="entry name" value="Quinoprotein alcohol dehydrogenase-like"/>
    <property type="match status" value="2"/>
</dbReference>
<dbReference type="PANTHER" id="PTHR34512:SF30">
    <property type="entry name" value="OUTER MEMBRANE PROTEIN ASSEMBLY FACTOR BAMB"/>
    <property type="match status" value="1"/>
</dbReference>
<feature type="domain" description="Pyrrolo-quinoline quinone repeat" evidence="2">
    <location>
        <begin position="80"/>
        <end position="173"/>
    </location>
</feature>
<sequence>MCLVLSTISAPVGASLTSLETTQSDGFQTDSIQTQGEPMTSESVSWPTLDSGDWPTAGRDPGRSGYSPNASGPKTTPSARWITELSDEVTDHPVVAADGFVLVPGETSVRALNNETGEVVWNVSGVDIESVSVSDGVVVTTEVDYSGDEIRAYRASDGVELWNVTNFEADATVVLDGTLYATRGEYLHAYDVQTGIQQWSTDINEDVSLGLSGAGETVYATGRLSESNDRDYLVYALNASDGSERWRFEMEGQVTMRPVVANDSVYIGSGSSARNLNTDDFDPKLYRLNVTDGHVEWVFDVNSRPRRAAVANGTVYAASGHTVSAHDETTGERVWRYRLPGSIDYGLTYTEMRALSPAVADGVVYAASERGHLVALDTTTGSEQWSYRLDGLATAPAI</sequence>
<accession>A0A0W1S5B7</accession>
<proteinExistence type="predicted"/>
<feature type="compositionally biased region" description="Polar residues" evidence="1">
    <location>
        <begin position="21"/>
        <end position="48"/>
    </location>
</feature>
<dbReference type="InterPro" id="IPR002372">
    <property type="entry name" value="PQQ_rpt_dom"/>
</dbReference>
<feature type="non-terminal residue" evidence="3">
    <location>
        <position position="398"/>
    </location>
</feature>
<dbReference type="Pfam" id="PF13360">
    <property type="entry name" value="PQQ_2"/>
    <property type="match status" value="2"/>
</dbReference>
<evidence type="ECO:0000256" key="1">
    <source>
        <dbReference type="SAM" id="MobiDB-lite"/>
    </source>
</evidence>
<evidence type="ECO:0000313" key="3">
    <source>
        <dbReference type="EMBL" id="KTG21282.1"/>
    </source>
</evidence>
<dbReference type="AlphaFoldDB" id="A0A0W1S5B7"/>
<protein>
    <recommendedName>
        <fullName evidence="2">Pyrrolo-quinoline quinone repeat domain-containing protein</fullName>
    </recommendedName>
</protein>
<evidence type="ECO:0000313" key="4">
    <source>
        <dbReference type="Proteomes" id="UP000053157"/>
    </source>
</evidence>
<feature type="domain" description="Pyrrolo-quinoline quinone repeat" evidence="2">
    <location>
        <begin position="185"/>
        <end position="339"/>
    </location>
</feature>
<dbReference type="SMART" id="SM00564">
    <property type="entry name" value="PQQ"/>
    <property type="match status" value="7"/>
</dbReference>
<organism evidence="3 4">
    <name type="scientific">Haloferax profundi</name>
    <dbReference type="NCBI Taxonomy" id="1544718"/>
    <lineage>
        <taxon>Archaea</taxon>
        <taxon>Methanobacteriati</taxon>
        <taxon>Methanobacteriota</taxon>
        <taxon>Stenosarchaea group</taxon>
        <taxon>Halobacteria</taxon>
        <taxon>Halobacteriales</taxon>
        <taxon>Haloferacaceae</taxon>
        <taxon>Haloferax</taxon>
    </lineage>
</organism>
<dbReference type="InterPro" id="IPR015943">
    <property type="entry name" value="WD40/YVTN_repeat-like_dom_sf"/>
</dbReference>